<dbReference type="OrthoDB" id="283575at2759"/>
<sequence length="132" mass="14582">MAQQALLSHVLHTQNPCLHKTNTAVYQVTRPGHEHCDVTEGILLDITPLVVDGKKLVTLYDKDLTEGVNLLIVVSEIWGSQCVRLKVTVKSDNCGENSDCSGKGICYSNASMVSRLFAMSNSYMYIFVEMVT</sequence>
<organism evidence="1 2">
    <name type="scientific">Pseudolycoriella hygida</name>
    <dbReference type="NCBI Taxonomy" id="35572"/>
    <lineage>
        <taxon>Eukaryota</taxon>
        <taxon>Metazoa</taxon>
        <taxon>Ecdysozoa</taxon>
        <taxon>Arthropoda</taxon>
        <taxon>Hexapoda</taxon>
        <taxon>Insecta</taxon>
        <taxon>Pterygota</taxon>
        <taxon>Neoptera</taxon>
        <taxon>Endopterygota</taxon>
        <taxon>Diptera</taxon>
        <taxon>Nematocera</taxon>
        <taxon>Sciaroidea</taxon>
        <taxon>Sciaridae</taxon>
        <taxon>Pseudolycoriella</taxon>
    </lineage>
</organism>
<proteinExistence type="predicted"/>
<evidence type="ECO:0000313" key="1">
    <source>
        <dbReference type="EMBL" id="KAJ6635109.1"/>
    </source>
</evidence>
<gene>
    <name evidence="1" type="ORF">Bhyg_13692</name>
</gene>
<dbReference type="AlphaFoldDB" id="A0A9Q0MP36"/>
<accession>A0A9Q0MP36</accession>
<name>A0A9Q0MP36_9DIPT</name>
<evidence type="ECO:0000313" key="2">
    <source>
        <dbReference type="Proteomes" id="UP001151699"/>
    </source>
</evidence>
<dbReference type="EMBL" id="WJQU01000004">
    <property type="protein sequence ID" value="KAJ6635109.1"/>
    <property type="molecule type" value="Genomic_DNA"/>
</dbReference>
<comment type="caution">
    <text evidence="1">The sequence shown here is derived from an EMBL/GenBank/DDBJ whole genome shotgun (WGS) entry which is preliminary data.</text>
</comment>
<protein>
    <submittedName>
        <fullName evidence="1">Uncharacterized protein</fullName>
    </submittedName>
</protein>
<dbReference type="Proteomes" id="UP001151699">
    <property type="component" value="Chromosome C"/>
</dbReference>
<keyword evidence="2" id="KW-1185">Reference proteome</keyword>
<reference evidence="1" key="1">
    <citation type="submission" date="2022-07" db="EMBL/GenBank/DDBJ databases">
        <authorList>
            <person name="Trinca V."/>
            <person name="Uliana J.V.C."/>
            <person name="Torres T.T."/>
            <person name="Ward R.J."/>
            <person name="Monesi N."/>
        </authorList>
    </citation>
    <scope>NUCLEOTIDE SEQUENCE</scope>
    <source>
        <strain evidence="1">HSMRA1968</strain>
        <tissue evidence="1">Whole embryos</tissue>
    </source>
</reference>